<protein>
    <submittedName>
        <fullName evidence="1">Uncharacterized protein</fullName>
    </submittedName>
</protein>
<dbReference type="Proteomes" id="UP000005239">
    <property type="component" value="Unassembled WGS sequence"/>
</dbReference>
<keyword evidence="2" id="KW-1185">Reference proteome</keyword>
<accession>A0A8R1YJ82</accession>
<evidence type="ECO:0000313" key="1">
    <source>
        <dbReference type="EnsemblMetazoa" id="PPA21985.1"/>
    </source>
</evidence>
<name>A0A454XWY7_PRIPA</name>
<proteinExistence type="predicted"/>
<dbReference type="EnsemblMetazoa" id="PPA21985.1">
    <property type="protein sequence ID" value="PPA21985.1"/>
    <property type="gene ID" value="WBGene00111539"/>
</dbReference>
<reference evidence="1" key="2">
    <citation type="submission" date="2022-06" db="UniProtKB">
        <authorList>
            <consortium name="EnsemblMetazoa"/>
        </authorList>
    </citation>
    <scope>IDENTIFICATION</scope>
    <source>
        <strain evidence="1">PS312</strain>
    </source>
</reference>
<reference evidence="2" key="1">
    <citation type="journal article" date="2008" name="Nat. Genet.">
        <title>The Pristionchus pacificus genome provides a unique perspective on nematode lifestyle and parasitism.</title>
        <authorList>
            <person name="Dieterich C."/>
            <person name="Clifton S.W."/>
            <person name="Schuster L.N."/>
            <person name="Chinwalla A."/>
            <person name="Delehaunty K."/>
            <person name="Dinkelacker I."/>
            <person name="Fulton L."/>
            <person name="Fulton R."/>
            <person name="Godfrey J."/>
            <person name="Minx P."/>
            <person name="Mitreva M."/>
            <person name="Roeseler W."/>
            <person name="Tian H."/>
            <person name="Witte H."/>
            <person name="Yang S.P."/>
            <person name="Wilson R.K."/>
            <person name="Sommer R.J."/>
        </authorList>
    </citation>
    <scope>NUCLEOTIDE SEQUENCE [LARGE SCALE GENOMIC DNA]</scope>
    <source>
        <strain evidence="2">PS312</strain>
    </source>
</reference>
<gene>
    <name evidence="1" type="primary">WBGene00111539</name>
</gene>
<organism evidence="1 2">
    <name type="scientific">Pristionchus pacificus</name>
    <name type="common">Parasitic nematode worm</name>
    <dbReference type="NCBI Taxonomy" id="54126"/>
    <lineage>
        <taxon>Eukaryota</taxon>
        <taxon>Metazoa</taxon>
        <taxon>Ecdysozoa</taxon>
        <taxon>Nematoda</taxon>
        <taxon>Chromadorea</taxon>
        <taxon>Rhabditida</taxon>
        <taxon>Rhabditina</taxon>
        <taxon>Diplogasteromorpha</taxon>
        <taxon>Diplogasteroidea</taxon>
        <taxon>Neodiplogasteridae</taxon>
        <taxon>Pristionchus</taxon>
    </lineage>
</organism>
<dbReference type="AlphaFoldDB" id="A0A454XWY7"/>
<sequence length="126" mass="13900">MAANNITVVTILSSDCEMIEDLESRSASLPAAGTITISDDSDEGIEVVSLSTNSQRNSNKSFIEDDPTYLPHSSFHSSDRSSECLAFDEREEEIFGHDQIQHNSTVNIESAVDSVRTWMDENIRSA</sequence>
<accession>A0A454XWY7</accession>
<evidence type="ECO:0000313" key="2">
    <source>
        <dbReference type="Proteomes" id="UP000005239"/>
    </source>
</evidence>